<evidence type="ECO:0000256" key="5">
    <source>
        <dbReference type="PROSITE-ProRule" id="PRU01023"/>
    </source>
</evidence>
<dbReference type="Gene3D" id="3.40.50.150">
    <property type="entry name" value="Vaccinia Virus protein VP39"/>
    <property type="match status" value="1"/>
</dbReference>
<protein>
    <submittedName>
        <fullName evidence="7">MFS transporter</fullName>
    </submittedName>
</protein>
<feature type="binding site" evidence="5">
    <location>
        <position position="329"/>
    </location>
    <ligand>
        <name>S-adenosyl-L-methionine</name>
        <dbReference type="ChEBI" id="CHEBI:59789"/>
    </ligand>
</feature>
<dbReference type="GO" id="GO:0008173">
    <property type="term" value="F:RNA methyltransferase activity"/>
    <property type="evidence" value="ECO:0007669"/>
    <property type="project" value="InterPro"/>
</dbReference>
<dbReference type="SUPFAM" id="SSF53335">
    <property type="entry name" value="S-adenosyl-L-methionine-dependent methyltransferases"/>
    <property type="match status" value="1"/>
</dbReference>
<keyword evidence="8" id="KW-1185">Reference proteome</keyword>
<name>A0AA37TFM7_9HYPH</name>
<dbReference type="RefSeq" id="WP_238197591.1">
    <property type="nucleotide sequence ID" value="NZ_BPQZ01000019.1"/>
</dbReference>
<sequence>MGQAWPFYVVVDAFQRIRTLTPAARCSAAIEVLTDIAERRRPAADALKDWGLAHRFAGSGDRAGIASLVYDALRRRSSAAWIMGSDTPRAILIGALRLQQGLAAASVASLFSGDRFAPEPLSDVERVRLETGTLEDAPPEVAGDAPAFALPELAAALGDDLVPELKALARRAPLDIRVNALRGSREDVMPALAAFEAAPAPHAPQGLRIPIGADGRGPALHVEAEFLDGWYEIQDEGSQLAALLAAPRPGETIVDLCAGGGGKTLALAAETRNGARLIATDGDPRRLAPIHERLRRSGAVAEVRTPRTGKARADVLEDLDGRVDRVVVDAPCTGSGTWRRNPDAKWRLRPGSLALRTAEQAQVLDRAARLVKPGGRIVYITCSLLPSENDAAVAGLISQWRGRFDVVPAEDVLAAGPASLRDAVRITAHGVQMSPLRTGTDGFYVAVIARRG</sequence>
<dbReference type="EMBL" id="BSPL01000017">
    <property type="protein sequence ID" value="GLS71010.1"/>
    <property type="molecule type" value="Genomic_DNA"/>
</dbReference>
<keyword evidence="3 5" id="KW-0949">S-adenosyl-L-methionine</keyword>
<evidence type="ECO:0000256" key="2">
    <source>
        <dbReference type="ARBA" id="ARBA00022679"/>
    </source>
</evidence>
<evidence type="ECO:0000256" key="1">
    <source>
        <dbReference type="ARBA" id="ARBA00022603"/>
    </source>
</evidence>
<keyword evidence="1 5" id="KW-0489">Methyltransferase</keyword>
<dbReference type="CDD" id="cd02440">
    <property type="entry name" value="AdoMet_MTases"/>
    <property type="match status" value="1"/>
</dbReference>
<dbReference type="PANTHER" id="PTHR22807">
    <property type="entry name" value="NOP2 YEAST -RELATED NOL1/NOP2/FMU SUN DOMAIN-CONTAINING"/>
    <property type="match status" value="1"/>
</dbReference>
<evidence type="ECO:0000259" key="6">
    <source>
        <dbReference type="PROSITE" id="PS51686"/>
    </source>
</evidence>
<dbReference type="GO" id="GO:0001510">
    <property type="term" value="P:RNA methylation"/>
    <property type="evidence" value="ECO:0007669"/>
    <property type="project" value="InterPro"/>
</dbReference>
<evidence type="ECO:0000313" key="8">
    <source>
        <dbReference type="Proteomes" id="UP001157440"/>
    </source>
</evidence>
<dbReference type="AlphaFoldDB" id="A0AA37TFM7"/>
<reference evidence="8" key="1">
    <citation type="journal article" date="2019" name="Int. J. Syst. Evol. Microbiol.">
        <title>The Global Catalogue of Microorganisms (GCM) 10K type strain sequencing project: providing services to taxonomists for standard genome sequencing and annotation.</title>
        <authorList>
            <consortium name="The Broad Institute Genomics Platform"/>
            <consortium name="The Broad Institute Genome Sequencing Center for Infectious Disease"/>
            <person name="Wu L."/>
            <person name="Ma J."/>
        </authorList>
    </citation>
    <scope>NUCLEOTIDE SEQUENCE [LARGE SCALE GENOMIC DNA]</scope>
    <source>
        <strain evidence="8">NBRC 103632</strain>
    </source>
</reference>
<proteinExistence type="inferred from homology"/>
<gene>
    <name evidence="7" type="ORF">GCM10007890_30230</name>
</gene>
<dbReference type="InterPro" id="IPR023267">
    <property type="entry name" value="RCMT"/>
</dbReference>
<dbReference type="Proteomes" id="UP001157440">
    <property type="component" value="Unassembled WGS sequence"/>
</dbReference>
<feature type="active site" description="Nucleophile" evidence="5">
    <location>
        <position position="382"/>
    </location>
</feature>
<dbReference type="PRINTS" id="PR02008">
    <property type="entry name" value="RCMTFAMILY"/>
</dbReference>
<dbReference type="InterPro" id="IPR049560">
    <property type="entry name" value="MeTrfase_RsmB-F_NOP2_cat"/>
</dbReference>
<dbReference type="InterPro" id="IPR054728">
    <property type="entry name" value="RsmB-like_ferredoxin"/>
</dbReference>
<comment type="similarity">
    <text evidence="5">Belongs to the class I-like SAM-binding methyltransferase superfamily. RsmB/NOP family.</text>
</comment>
<dbReference type="Pfam" id="PF01189">
    <property type="entry name" value="Methyltr_RsmB-F"/>
    <property type="match status" value="1"/>
</dbReference>
<feature type="binding site" evidence="5">
    <location>
        <position position="281"/>
    </location>
    <ligand>
        <name>S-adenosyl-L-methionine</name>
        <dbReference type="ChEBI" id="CHEBI:59789"/>
    </ligand>
</feature>
<dbReference type="InterPro" id="IPR029063">
    <property type="entry name" value="SAM-dependent_MTases_sf"/>
</dbReference>
<dbReference type="InterPro" id="IPR001678">
    <property type="entry name" value="MeTrfase_RsmB-F_NOP2_dom"/>
</dbReference>
<feature type="domain" description="SAM-dependent MTase RsmB/NOP-type" evidence="6">
    <location>
        <begin position="164"/>
        <end position="451"/>
    </location>
</feature>
<accession>A0AA37TFM7</accession>
<dbReference type="PROSITE" id="PS51686">
    <property type="entry name" value="SAM_MT_RSMB_NOP"/>
    <property type="match status" value="1"/>
</dbReference>
<dbReference type="GO" id="GO:0003723">
    <property type="term" value="F:RNA binding"/>
    <property type="evidence" value="ECO:0007669"/>
    <property type="project" value="UniProtKB-UniRule"/>
</dbReference>
<comment type="caution">
    <text evidence="7">The sequence shown here is derived from an EMBL/GenBank/DDBJ whole genome shotgun (WGS) entry which is preliminary data.</text>
</comment>
<organism evidence="7 8">
    <name type="scientific">Methylobacterium tardum</name>
    <dbReference type="NCBI Taxonomy" id="374432"/>
    <lineage>
        <taxon>Bacteria</taxon>
        <taxon>Pseudomonadati</taxon>
        <taxon>Pseudomonadota</taxon>
        <taxon>Alphaproteobacteria</taxon>
        <taxon>Hyphomicrobiales</taxon>
        <taxon>Methylobacteriaceae</taxon>
        <taxon>Methylobacterium</taxon>
    </lineage>
</organism>
<dbReference type="PANTHER" id="PTHR22807:SF53">
    <property type="entry name" value="RIBOSOMAL RNA SMALL SUBUNIT METHYLTRANSFERASE B-RELATED"/>
    <property type="match status" value="1"/>
</dbReference>
<keyword evidence="4 5" id="KW-0694">RNA-binding</keyword>
<evidence type="ECO:0000256" key="3">
    <source>
        <dbReference type="ARBA" id="ARBA00022691"/>
    </source>
</evidence>
<comment type="caution">
    <text evidence="5">Lacks conserved residue(s) required for the propagation of feature annotation.</text>
</comment>
<evidence type="ECO:0000313" key="7">
    <source>
        <dbReference type="EMBL" id="GLS71010.1"/>
    </source>
</evidence>
<keyword evidence="2 5" id="KW-0808">Transferase</keyword>
<dbReference type="Pfam" id="PF22458">
    <property type="entry name" value="RsmF-B_ferredox"/>
    <property type="match status" value="1"/>
</dbReference>
<evidence type="ECO:0000256" key="4">
    <source>
        <dbReference type="ARBA" id="ARBA00022884"/>
    </source>
</evidence>